<accession>A0A6C2UEY3</accession>
<keyword evidence="3" id="KW-1185">Reference proteome</keyword>
<gene>
    <name evidence="2" type="ORF">SCARR_00031</name>
</gene>
<dbReference type="EMBL" id="CAAHFH010000001">
    <property type="protein sequence ID" value="VGO17981.1"/>
    <property type="molecule type" value="Genomic_DNA"/>
</dbReference>
<feature type="domain" description="Lcl C-terminal" evidence="1">
    <location>
        <begin position="128"/>
        <end position="254"/>
    </location>
</feature>
<evidence type="ECO:0000313" key="2">
    <source>
        <dbReference type="EMBL" id="VGO17981.1"/>
    </source>
</evidence>
<dbReference type="AlphaFoldDB" id="A0A6C2UEY3"/>
<dbReference type="Proteomes" id="UP000346198">
    <property type="component" value="Unassembled WGS sequence"/>
</dbReference>
<organism evidence="2 3">
    <name type="scientific">Pontiella sulfatireligans</name>
    <dbReference type="NCBI Taxonomy" id="2750658"/>
    <lineage>
        <taxon>Bacteria</taxon>
        <taxon>Pseudomonadati</taxon>
        <taxon>Kiritimatiellota</taxon>
        <taxon>Kiritimatiellia</taxon>
        <taxon>Kiritimatiellales</taxon>
        <taxon>Pontiellaceae</taxon>
        <taxon>Pontiella</taxon>
    </lineage>
</organism>
<protein>
    <recommendedName>
        <fullName evidence="1">Lcl C-terminal domain-containing protein</fullName>
    </recommendedName>
</protein>
<feature type="domain" description="Lcl C-terminal" evidence="1">
    <location>
        <begin position="300"/>
        <end position="418"/>
    </location>
</feature>
<proteinExistence type="predicted"/>
<dbReference type="PANTHER" id="PTHR35812:SF1">
    <property type="entry name" value="LIPOPROTEIN"/>
    <property type="match status" value="1"/>
</dbReference>
<evidence type="ECO:0000313" key="3">
    <source>
        <dbReference type="Proteomes" id="UP000346198"/>
    </source>
</evidence>
<dbReference type="PANTHER" id="PTHR35812">
    <property type="entry name" value="LIPOPROTEIN"/>
    <property type="match status" value="1"/>
</dbReference>
<sequence>MFGYRLAKSILITVVSSGTIALVAFGTDEPFVKLNSDGAAQVQLEFSGILESSTNLVSGPWSEVAPQPTSPWILSPTDNGMFFRTFMEMSFPCSVPKTGQVTSYRTGDDGEYQSGVVWPDPRFADNGNTVIDNLTGLQWIKDPHGLSGNAEGMVWSSALNFCNDLVYDGHDDWRLPNIREMESLVHSGKGEWGCFAYVWLLSDATPFSGTIWFDYWSSTTSARCSNSAWILSMYLGSAYSGDPKTYSCYVWPVRGGSDGEAVPAPLPKTGQTYCCLTGDDGDLEKGQDWPEPRFEDNLDGTIADNLTGLEWIKAPHDLNGNSAGMAWEDAIDLCNDVEFAGHSDWRLPSRRELMSLADAGRYSPALPSGHPFTGILNDEYWSSTSVASYTSTAWRVSMYSGSVYRFFKSSLYYAWPVRDQQ</sequence>
<dbReference type="Pfam" id="PF07603">
    <property type="entry name" value="Lcl_C"/>
    <property type="match status" value="2"/>
</dbReference>
<dbReference type="InterPro" id="IPR011460">
    <property type="entry name" value="Lcl_C"/>
</dbReference>
<reference evidence="2 3" key="1">
    <citation type="submission" date="2019-04" db="EMBL/GenBank/DDBJ databases">
        <authorList>
            <person name="Van Vliet M D."/>
        </authorList>
    </citation>
    <scope>NUCLEOTIDE SEQUENCE [LARGE SCALE GENOMIC DNA]</scope>
    <source>
        <strain evidence="2 3">F21</strain>
    </source>
</reference>
<evidence type="ECO:0000259" key="1">
    <source>
        <dbReference type="Pfam" id="PF07603"/>
    </source>
</evidence>
<name>A0A6C2UEY3_9BACT</name>